<dbReference type="Gene3D" id="3.40.50.720">
    <property type="entry name" value="NAD(P)-binding Rossmann-like Domain"/>
    <property type="match status" value="1"/>
</dbReference>
<comment type="catalytic activity">
    <reaction evidence="9 10">
        <text>(R)-pantoate + NADP(+) = 2-dehydropantoate + NADPH + H(+)</text>
        <dbReference type="Rhea" id="RHEA:16233"/>
        <dbReference type="ChEBI" id="CHEBI:11561"/>
        <dbReference type="ChEBI" id="CHEBI:15378"/>
        <dbReference type="ChEBI" id="CHEBI:15980"/>
        <dbReference type="ChEBI" id="CHEBI:57783"/>
        <dbReference type="ChEBI" id="CHEBI:58349"/>
        <dbReference type="EC" id="1.1.1.169"/>
    </reaction>
</comment>
<evidence type="ECO:0000313" key="13">
    <source>
        <dbReference type="EMBL" id="POB03151.1"/>
    </source>
</evidence>
<comment type="caution">
    <text evidence="13">The sequence shown here is derived from an EMBL/GenBank/DDBJ whole genome shotgun (WGS) entry which is preliminary data.</text>
</comment>
<comment type="pathway">
    <text evidence="1 10">Cofactor biosynthesis; (R)-pantothenate biosynthesis; (R)-pantoate from 3-methyl-2-oxobutanoate: step 2/2.</text>
</comment>
<dbReference type="Proteomes" id="UP000243451">
    <property type="component" value="Unassembled WGS sequence"/>
</dbReference>
<evidence type="ECO:0000256" key="10">
    <source>
        <dbReference type="RuleBase" id="RU362068"/>
    </source>
</evidence>
<keyword evidence="14" id="KW-1185">Reference proteome</keyword>
<evidence type="ECO:0000256" key="8">
    <source>
        <dbReference type="ARBA" id="ARBA00032024"/>
    </source>
</evidence>
<evidence type="ECO:0000256" key="3">
    <source>
        <dbReference type="ARBA" id="ARBA00013014"/>
    </source>
</evidence>
<dbReference type="PANTHER" id="PTHR21708">
    <property type="entry name" value="PROBABLE 2-DEHYDROPANTOATE 2-REDUCTASE"/>
    <property type="match status" value="1"/>
</dbReference>
<gene>
    <name evidence="13" type="ORF">C1949_10670</name>
</gene>
<dbReference type="InterPro" id="IPR013752">
    <property type="entry name" value="KPA_reductase"/>
</dbReference>
<dbReference type="GO" id="GO:0015940">
    <property type="term" value="P:pantothenate biosynthetic process"/>
    <property type="evidence" value="ECO:0007669"/>
    <property type="project" value="UniProtKB-UniPathway"/>
</dbReference>
<dbReference type="OrthoDB" id="9793586at2"/>
<dbReference type="InterPro" id="IPR003710">
    <property type="entry name" value="ApbA"/>
</dbReference>
<accession>A0A2P4EUL1</accession>
<dbReference type="FunFam" id="1.10.1040.10:FF:000017">
    <property type="entry name" value="2-dehydropantoate 2-reductase"/>
    <property type="match status" value="1"/>
</dbReference>
<evidence type="ECO:0000259" key="12">
    <source>
        <dbReference type="Pfam" id="PF08546"/>
    </source>
</evidence>
<reference evidence="13 14" key="1">
    <citation type="submission" date="2018-01" db="EMBL/GenBank/DDBJ databases">
        <title>Draft genome of the type strain Pseudomonas oceani DSM 100277 isolated from the deep water in Okinawa trough, northwestern Pacific Ocean.</title>
        <authorList>
            <person name="Gomila M."/>
            <person name="Mulet M."/>
            <person name="Garcia-Valdes E."/>
            <person name="Lalucat J."/>
        </authorList>
    </citation>
    <scope>NUCLEOTIDE SEQUENCE [LARGE SCALE GENOMIC DNA]</scope>
    <source>
        <strain evidence="13 14">DSM 100277</strain>
    </source>
</reference>
<evidence type="ECO:0000256" key="1">
    <source>
        <dbReference type="ARBA" id="ARBA00004994"/>
    </source>
</evidence>
<evidence type="ECO:0000256" key="7">
    <source>
        <dbReference type="ARBA" id="ARBA00023002"/>
    </source>
</evidence>
<dbReference type="GO" id="GO:0005737">
    <property type="term" value="C:cytoplasm"/>
    <property type="evidence" value="ECO:0007669"/>
    <property type="project" value="TreeGrafter"/>
</dbReference>
<dbReference type="RefSeq" id="WP_104738470.1">
    <property type="nucleotide sequence ID" value="NZ_BMHR01000009.1"/>
</dbReference>
<sequence length="318" mass="34547">MSQSNLKVGIIGTGAIGGFYGAMLANGGNDVHFLLRSEFDAVKEKGITIDSLVNPTLHLHPVQAYKDAADMPKCDWIFVGAKSTADNLGEIIATAGKPDAKVVLLQNGLNNEDHLRPFLPDSMHLIGGLCYVCLFREGPGVVKHQASGMIDLGYHSGPAASAEEQQALLQEGAELLNSGNIPTRLLPGVDEARWKKLIWNAPFNGISVVLNAGTRELVGNPASRKLITEMMQEVVATARARGVAVEDGAIEFMFKGTEAMPDYHPSMYHDWLHKRPMELDALYGVLLRLAAEVGCSLPKIEAMLDQLKFIQARYLTNE</sequence>
<dbReference type="PANTHER" id="PTHR21708:SF26">
    <property type="entry name" value="2-DEHYDROPANTOATE 2-REDUCTASE"/>
    <property type="match status" value="1"/>
</dbReference>
<protein>
    <recommendedName>
        <fullName evidence="4 10">2-dehydropantoate 2-reductase</fullName>
        <ecNumber evidence="3 10">1.1.1.169</ecNumber>
    </recommendedName>
    <alternativeName>
        <fullName evidence="8 10">Ketopantoate reductase</fullName>
    </alternativeName>
</protein>
<evidence type="ECO:0000256" key="2">
    <source>
        <dbReference type="ARBA" id="ARBA00007870"/>
    </source>
</evidence>
<dbReference type="EC" id="1.1.1.169" evidence="3 10"/>
<dbReference type="InterPro" id="IPR036291">
    <property type="entry name" value="NAD(P)-bd_dom_sf"/>
</dbReference>
<dbReference type="NCBIfam" id="TIGR00745">
    <property type="entry name" value="apbA_panE"/>
    <property type="match status" value="1"/>
</dbReference>
<keyword evidence="6 10" id="KW-0521">NADP</keyword>
<keyword evidence="5 10" id="KW-0566">Pantothenate biosynthesis</keyword>
<evidence type="ECO:0000256" key="9">
    <source>
        <dbReference type="ARBA" id="ARBA00048793"/>
    </source>
</evidence>
<dbReference type="EMBL" id="PPSK01000009">
    <property type="protein sequence ID" value="POB03151.1"/>
    <property type="molecule type" value="Genomic_DNA"/>
</dbReference>
<dbReference type="Pfam" id="PF08546">
    <property type="entry name" value="ApbA_C"/>
    <property type="match status" value="1"/>
</dbReference>
<feature type="domain" description="Ketopantoate reductase N-terminal" evidence="11">
    <location>
        <begin position="8"/>
        <end position="156"/>
    </location>
</feature>
<organism evidence="13 14">
    <name type="scientific">Halopseudomonas oceani</name>
    <dbReference type="NCBI Taxonomy" id="1708783"/>
    <lineage>
        <taxon>Bacteria</taxon>
        <taxon>Pseudomonadati</taxon>
        <taxon>Pseudomonadota</taxon>
        <taxon>Gammaproteobacteria</taxon>
        <taxon>Pseudomonadales</taxon>
        <taxon>Pseudomonadaceae</taxon>
        <taxon>Halopseudomonas</taxon>
    </lineage>
</organism>
<dbReference type="Pfam" id="PF02558">
    <property type="entry name" value="ApbA"/>
    <property type="match status" value="1"/>
</dbReference>
<dbReference type="GO" id="GO:0008677">
    <property type="term" value="F:2-dehydropantoate 2-reductase activity"/>
    <property type="evidence" value="ECO:0007669"/>
    <property type="project" value="UniProtKB-EC"/>
</dbReference>
<dbReference type="SUPFAM" id="SSF48179">
    <property type="entry name" value="6-phosphogluconate dehydrogenase C-terminal domain-like"/>
    <property type="match status" value="1"/>
</dbReference>
<proteinExistence type="inferred from homology"/>
<dbReference type="SUPFAM" id="SSF51735">
    <property type="entry name" value="NAD(P)-binding Rossmann-fold domains"/>
    <property type="match status" value="1"/>
</dbReference>
<evidence type="ECO:0000256" key="4">
    <source>
        <dbReference type="ARBA" id="ARBA00019465"/>
    </source>
</evidence>
<dbReference type="InterPro" id="IPR051402">
    <property type="entry name" value="KPR-Related"/>
</dbReference>
<dbReference type="Gene3D" id="1.10.1040.10">
    <property type="entry name" value="N-(1-d-carboxylethyl)-l-norvaline Dehydrogenase, domain 2"/>
    <property type="match status" value="1"/>
</dbReference>
<feature type="domain" description="Ketopantoate reductase C-terminal" evidence="12">
    <location>
        <begin position="190"/>
        <end position="311"/>
    </location>
</feature>
<name>A0A2P4EUL1_9GAMM</name>
<dbReference type="NCBIfam" id="NF004887">
    <property type="entry name" value="PRK06249.1"/>
    <property type="match status" value="1"/>
</dbReference>
<dbReference type="InterPro" id="IPR008927">
    <property type="entry name" value="6-PGluconate_DH-like_C_sf"/>
</dbReference>
<evidence type="ECO:0000256" key="6">
    <source>
        <dbReference type="ARBA" id="ARBA00022857"/>
    </source>
</evidence>
<evidence type="ECO:0000259" key="11">
    <source>
        <dbReference type="Pfam" id="PF02558"/>
    </source>
</evidence>
<comment type="function">
    <text evidence="10">Catalyzes the NADPH-dependent reduction of ketopantoate into pantoic acid.</text>
</comment>
<dbReference type="UniPathway" id="UPA00028">
    <property type="reaction ID" value="UER00004"/>
</dbReference>
<comment type="similarity">
    <text evidence="2 10">Belongs to the ketopantoate reductase family.</text>
</comment>
<dbReference type="InterPro" id="IPR013332">
    <property type="entry name" value="KPR_N"/>
</dbReference>
<evidence type="ECO:0000256" key="5">
    <source>
        <dbReference type="ARBA" id="ARBA00022655"/>
    </source>
</evidence>
<dbReference type="AlphaFoldDB" id="A0A2P4EUL1"/>
<keyword evidence="7 10" id="KW-0560">Oxidoreductase</keyword>
<dbReference type="InterPro" id="IPR013328">
    <property type="entry name" value="6PGD_dom2"/>
</dbReference>
<evidence type="ECO:0000313" key="14">
    <source>
        <dbReference type="Proteomes" id="UP000243451"/>
    </source>
</evidence>